<gene>
    <name evidence="1" type="ORF">PIB30_024281</name>
</gene>
<comment type="caution">
    <text evidence="1">The sequence shown here is derived from an EMBL/GenBank/DDBJ whole genome shotgun (WGS) entry which is preliminary data.</text>
</comment>
<evidence type="ECO:0008006" key="3">
    <source>
        <dbReference type="Google" id="ProtNLM"/>
    </source>
</evidence>
<organism evidence="1 2">
    <name type="scientific">Stylosanthes scabra</name>
    <dbReference type="NCBI Taxonomy" id="79078"/>
    <lineage>
        <taxon>Eukaryota</taxon>
        <taxon>Viridiplantae</taxon>
        <taxon>Streptophyta</taxon>
        <taxon>Embryophyta</taxon>
        <taxon>Tracheophyta</taxon>
        <taxon>Spermatophyta</taxon>
        <taxon>Magnoliopsida</taxon>
        <taxon>eudicotyledons</taxon>
        <taxon>Gunneridae</taxon>
        <taxon>Pentapetalae</taxon>
        <taxon>rosids</taxon>
        <taxon>fabids</taxon>
        <taxon>Fabales</taxon>
        <taxon>Fabaceae</taxon>
        <taxon>Papilionoideae</taxon>
        <taxon>50 kb inversion clade</taxon>
        <taxon>dalbergioids sensu lato</taxon>
        <taxon>Dalbergieae</taxon>
        <taxon>Pterocarpus clade</taxon>
        <taxon>Stylosanthes</taxon>
    </lineage>
</organism>
<evidence type="ECO:0000313" key="1">
    <source>
        <dbReference type="EMBL" id="MED6181951.1"/>
    </source>
</evidence>
<proteinExistence type="predicted"/>
<sequence length="157" mass="16874">MSFCKAADFLTLVSAVGGCSYFFLLRAPCLCPTTLVIGFIEQGACRLAPPSHSSVTAATSLTTAHLRLSFVFHDSDGRSPPRRLAAHIPFSSLSRLTTLISIDDADENLICTLHLHFVTLLIPPFSLSSSPNSNCIVGQWPSSELAPTKMLHSLMIG</sequence>
<feature type="non-terminal residue" evidence="1">
    <location>
        <position position="157"/>
    </location>
</feature>
<evidence type="ECO:0000313" key="2">
    <source>
        <dbReference type="Proteomes" id="UP001341840"/>
    </source>
</evidence>
<reference evidence="1 2" key="1">
    <citation type="journal article" date="2023" name="Plants (Basel)">
        <title>Bridging the Gap: Combining Genomics and Transcriptomics Approaches to Understand Stylosanthes scabra, an Orphan Legume from the Brazilian Caatinga.</title>
        <authorList>
            <person name="Ferreira-Neto J.R.C."/>
            <person name="da Silva M.D."/>
            <person name="Binneck E."/>
            <person name="de Melo N.F."/>
            <person name="da Silva R.H."/>
            <person name="de Melo A.L.T.M."/>
            <person name="Pandolfi V."/>
            <person name="Bustamante F.O."/>
            <person name="Brasileiro-Vidal A.C."/>
            <person name="Benko-Iseppon A.M."/>
        </authorList>
    </citation>
    <scope>NUCLEOTIDE SEQUENCE [LARGE SCALE GENOMIC DNA]</scope>
    <source>
        <tissue evidence="1">Leaves</tissue>
    </source>
</reference>
<dbReference type="PROSITE" id="PS51257">
    <property type="entry name" value="PROKAR_LIPOPROTEIN"/>
    <property type="match status" value="1"/>
</dbReference>
<name>A0ABU6W7N6_9FABA</name>
<dbReference type="Proteomes" id="UP001341840">
    <property type="component" value="Unassembled WGS sequence"/>
</dbReference>
<dbReference type="EMBL" id="JASCZI010181329">
    <property type="protein sequence ID" value="MED6181951.1"/>
    <property type="molecule type" value="Genomic_DNA"/>
</dbReference>
<accession>A0ABU6W7N6</accession>
<keyword evidence="2" id="KW-1185">Reference proteome</keyword>
<protein>
    <recommendedName>
        <fullName evidence="3">Secreted protein</fullName>
    </recommendedName>
</protein>